<dbReference type="Proteomes" id="UP000247485">
    <property type="component" value="Unassembled WGS sequence"/>
</dbReference>
<dbReference type="AlphaFoldDB" id="A0A318FH80"/>
<evidence type="ECO:0000313" key="2">
    <source>
        <dbReference type="Proteomes" id="UP000247485"/>
    </source>
</evidence>
<evidence type="ECO:0000313" key="1">
    <source>
        <dbReference type="EMBL" id="PXW39584.1"/>
    </source>
</evidence>
<dbReference type="RefSeq" id="WP_109240478.1">
    <property type="nucleotide sequence ID" value="NZ_QJJG01000019.1"/>
</dbReference>
<dbReference type="NCBIfam" id="NF011957">
    <property type="entry name" value="PRK15428.1"/>
    <property type="match status" value="1"/>
</dbReference>
<accession>A0A318FH80</accession>
<dbReference type="GO" id="GO:0005198">
    <property type="term" value="F:structural molecule activity"/>
    <property type="evidence" value="ECO:0007669"/>
    <property type="project" value="InterPro"/>
</dbReference>
<dbReference type="InterPro" id="IPR030992">
    <property type="entry name" value="PduM"/>
</dbReference>
<name>A0A318FH80_KLEOX</name>
<gene>
    <name evidence="1" type="ORF">DET57_11969</name>
</gene>
<dbReference type="NCBIfam" id="TIGR04493">
    <property type="entry name" value="microcomp_PduM"/>
    <property type="match status" value="1"/>
</dbReference>
<reference evidence="1 2" key="1">
    <citation type="submission" date="2018-05" db="EMBL/GenBank/DDBJ databases">
        <title>Freshwater and sediment microbial communities from various areas in North America, analyzing microbe dynamics in response to fracking.</title>
        <authorList>
            <person name="Lamendella R."/>
        </authorList>
    </citation>
    <scope>NUCLEOTIDE SEQUENCE [LARGE SCALE GENOMIC DNA]</scope>
    <source>
        <strain evidence="1 2">67</strain>
    </source>
</reference>
<sequence length="159" mass="18004">MLDMIVSRVITLLQGRESRSLRVTQAELAAGLSKTVYLHNAQLILPLPDLAFIQSLVAYDHHHPAVATVLEAWAYGVRLHLQIHQQLLTALPLRELRRLPVTLTDHMSTPVQLAAAAGLSYASVIHWHDCWVLLEKQTLITALAREVMERQNIKLIWQE</sequence>
<comment type="caution">
    <text evidence="1">The sequence shown here is derived from an EMBL/GenBank/DDBJ whole genome shotgun (WGS) entry which is preliminary data.</text>
</comment>
<proteinExistence type="predicted"/>
<protein>
    <submittedName>
        <fullName evidence="1">Microcompartment protein PduM</fullName>
    </submittedName>
</protein>
<dbReference type="Pfam" id="PF15953">
    <property type="entry name" value="PDU_like"/>
    <property type="match status" value="1"/>
</dbReference>
<organism evidence="1 2">
    <name type="scientific">Klebsiella oxytoca</name>
    <dbReference type="NCBI Taxonomy" id="571"/>
    <lineage>
        <taxon>Bacteria</taxon>
        <taxon>Pseudomonadati</taxon>
        <taxon>Pseudomonadota</taxon>
        <taxon>Gammaproteobacteria</taxon>
        <taxon>Enterobacterales</taxon>
        <taxon>Enterobacteriaceae</taxon>
        <taxon>Klebsiella/Raoultella group</taxon>
        <taxon>Klebsiella</taxon>
    </lineage>
</organism>
<dbReference type="EMBL" id="QJJG01000019">
    <property type="protein sequence ID" value="PXW39584.1"/>
    <property type="molecule type" value="Genomic_DNA"/>
</dbReference>